<dbReference type="PRINTS" id="PR00090">
    <property type="entry name" value="RNGDIOXGNASE"/>
</dbReference>
<feature type="domain" description="Rieske" evidence="8">
    <location>
        <begin position="53"/>
        <end position="162"/>
    </location>
</feature>
<dbReference type="PROSITE" id="PS51296">
    <property type="entry name" value="RIESKE"/>
    <property type="match status" value="1"/>
</dbReference>
<dbReference type="CDD" id="cd03469">
    <property type="entry name" value="Rieske_RO_Alpha_N"/>
    <property type="match status" value="1"/>
</dbReference>
<organism evidence="9 10">
    <name type="scientific">Acidovorax bellezanensis</name>
    <dbReference type="NCBI Taxonomy" id="2976702"/>
    <lineage>
        <taxon>Bacteria</taxon>
        <taxon>Pseudomonadati</taxon>
        <taxon>Pseudomonadota</taxon>
        <taxon>Betaproteobacteria</taxon>
        <taxon>Burkholderiales</taxon>
        <taxon>Comamonadaceae</taxon>
        <taxon>Acidovorax</taxon>
    </lineage>
</organism>
<dbReference type="Gene3D" id="3.90.380.10">
    <property type="entry name" value="Naphthalene 1,2-dioxygenase Alpha Subunit, Chain A, domain 1"/>
    <property type="match status" value="2"/>
</dbReference>
<dbReference type="InterPro" id="IPR017941">
    <property type="entry name" value="Rieske_2Fe-2S"/>
</dbReference>
<evidence type="ECO:0000259" key="8">
    <source>
        <dbReference type="PROSITE" id="PS51296"/>
    </source>
</evidence>
<comment type="cofactor">
    <cofactor evidence="1">
        <name>Fe cation</name>
        <dbReference type="ChEBI" id="CHEBI:24875"/>
    </cofactor>
</comment>
<name>A0ABT2PPA1_9BURK</name>
<evidence type="ECO:0000256" key="3">
    <source>
        <dbReference type="ARBA" id="ARBA00022714"/>
    </source>
</evidence>
<gene>
    <name evidence="9" type="ORF">N0K08_16805</name>
</gene>
<keyword evidence="6" id="KW-0408">Iron</keyword>
<dbReference type="InterPro" id="IPR001663">
    <property type="entry name" value="Rng_hydr_dOase-A"/>
</dbReference>
<dbReference type="GO" id="GO:0051213">
    <property type="term" value="F:dioxygenase activity"/>
    <property type="evidence" value="ECO:0007669"/>
    <property type="project" value="UniProtKB-KW"/>
</dbReference>
<evidence type="ECO:0000256" key="1">
    <source>
        <dbReference type="ARBA" id="ARBA00001962"/>
    </source>
</evidence>
<dbReference type="EMBL" id="JAODYH010000008">
    <property type="protein sequence ID" value="MCT9812305.1"/>
    <property type="molecule type" value="Genomic_DNA"/>
</dbReference>
<evidence type="ECO:0000256" key="7">
    <source>
        <dbReference type="ARBA" id="ARBA00023014"/>
    </source>
</evidence>
<keyword evidence="4" id="KW-0479">Metal-binding</keyword>
<keyword evidence="5" id="KW-0560">Oxidoreductase</keyword>
<proteinExistence type="inferred from homology"/>
<dbReference type="RefSeq" id="WP_261501555.1">
    <property type="nucleotide sequence ID" value="NZ_JAODYH010000008.1"/>
</dbReference>
<dbReference type="SUPFAM" id="SSF55961">
    <property type="entry name" value="Bet v1-like"/>
    <property type="match status" value="1"/>
</dbReference>
<sequence length="382" mass="42094">MKPEVVRDLHQRTLAAVRGERPEPENGGGTVAVEPYLSPDRLAQEARLFKRFPQPVAASSELPAPGAWRALDRAGTPLLLVRQADGAVHAFLNVCRHRGARVVPVGSGEQAKAFVCPYHAWTYQADGALRGVPEAFGFPCLNKSDSGLRRLAASERAGLIWVIADPDLADTDVDACLGPLMDELETLDLRAPAAFAPRSYEVKANWKLLVDGFFEAYHFKIAHRQTIAHMFAANTQIVDEFGLHRRLYLVKSNFERDNPPAVESFEPRKHGNLLYFFFPSTTILVQPDHAQMSTVELQAPGVTKIHEITLLPAAPDSPKALGYWNANVDLYRRTLTEDYELSESIQTGLPSGANAALTFGTFEFSAPRFHAQLSEQLAALEG</sequence>
<dbReference type="Proteomes" id="UP001525968">
    <property type="component" value="Unassembled WGS sequence"/>
</dbReference>
<keyword evidence="9" id="KW-0223">Dioxygenase</keyword>
<dbReference type="PANTHER" id="PTHR43756:SF5">
    <property type="entry name" value="CHOLINE MONOOXYGENASE, CHLOROPLASTIC"/>
    <property type="match status" value="1"/>
</dbReference>
<dbReference type="InterPro" id="IPR036922">
    <property type="entry name" value="Rieske_2Fe-2S_sf"/>
</dbReference>
<dbReference type="InterPro" id="IPR015879">
    <property type="entry name" value="Ring_hydroxy_dOase_asu_C_dom"/>
</dbReference>
<dbReference type="SUPFAM" id="SSF50022">
    <property type="entry name" value="ISP domain"/>
    <property type="match status" value="1"/>
</dbReference>
<evidence type="ECO:0000256" key="6">
    <source>
        <dbReference type="ARBA" id="ARBA00023004"/>
    </source>
</evidence>
<dbReference type="Gene3D" id="2.102.10.10">
    <property type="entry name" value="Rieske [2Fe-2S] iron-sulphur domain"/>
    <property type="match status" value="1"/>
</dbReference>
<evidence type="ECO:0000256" key="2">
    <source>
        <dbReference type="ARBA" id="ARBA00008751"/>
    </source>
</evidence>
<evidence type="ECO:0000313" key="10">
    <source>
        <dbReference type="Proteomes" id="UP001525968"/>
    </source>
</evidence>
<dbReference type="Pfam" id="PF00355">
    <property type="entry name" value="Rieske"/>
    <property type="match status" value="1"/>
</dbReference>
<evidence type="ECO:0000256" key="5">
    <source>
        <dbReference type="ARBA" id="ARBA00023002"/>
    </source>
</evidence>
<keyword evidence="7" id="KW-0411">Iron-sulfur</keyword>
<accession>A0ABT2PPA1</accession>
<comment type="similarity">
    <text evidence="2">Belongs to the bacterial ring-hydroxylating dioxygenase alpha subunit family.</text>
</comment>
<keyword evidence="10" id="KW-1185">Reference proteome</keyword>
<dbReference type="Pfam" id="PF00848">
    <property type="entry name" value="Ring_hydroxyl_A"/>
    <property type="match status" value="1"/>
</dbReference>
<dbReference type="PANTHER" id="PTHR43756">
    <property type="entry name" value="CHOLINE MONOOXYGENASE, CHLOROPLASTIC"/>
    <property type="match status" value="1"/>
</dbReference>
<keyword evidence="3" id="KW-0001">2Fe-2S</keyword>
<evidence type="ECO:0000256" key="4">
    <source>
        <dbReference type="ARBA" id="ARBA00022723"/>
    </source>
</evidence>
<comment type="caution">
    <text evidence="9">The sequence shown here is derived from an EMBL/GenBank/DDBJ whole genome shotgun (WGS) entry which is preliminary data.</text>
</comment>
<evidence type="ECO:0000313" key="9">
    <source>
        <dbReference type="EMBL" id="MCT9812305.1"/>
    </source>
</evidence>
<reference evidence="9 10" key="1">
    <citation type="submission" date="2022-09" db="EMBL/GenBank/DDBJ databases">
        <title>Draft genome of isolate Be4.</title>
        <authorList>
            <person name="Sanchez-Castro I."/>
            <person name="Martinez-Rodriguez P."/>
            <person name="Descostes M."/>
            <person name="Merroun M."/>
        </authorList>
    </citation>
    <scope>NUCLEOTIDE SEQUENCE [LARGE SCALE GENOMIC DNA]</scope>
    <source>
        <strain evidence="9 10">Be4</strain>
    </source>
</reference>
<protein>
    <submittedName>
        <fullName evidence="9">Aromatic ring-hydroxylating dioxygenase subunit alpha</fullName>
    </submittedName>
</protein>